<dbReference type="RefSeq" id="XP_022990001.1">
    <property type="nucleotide sequence ID" value="XM_023134233.1"/>
</dbReference>
<organism evidence="2 3">
    <name type="scientific">Cucurbita maxima</name>
    <name type="common">Pumpkin</name>
    <name type="synonym">Winter squash</name>
    <dbReference type="NCBI Taxonomy" id="3661"/>
    <lineage>
        <taxon>Eukaryota</taxon>
        <taxon>Viridiplantae</taxon>
        <taxon>Streptophyta</taxon>
        <taxon>Embryophyta</taxon>
        <taxon>Tracheophyta</taxon>
        <taxon>Spermatophyta</taxon>
        <taxon>Magnoliopsida</taxon>
        <taxon>eudicotyledons</taxon>
        <taxon>Gunneridae</taxon>
        <taxon>Pentapetalae</taxon>
        <taxon>rosids</taxon>
        <taxon>fabids</taxon>
        <taxon>Cucurbitales</taxon>
        <taxon>Cucurbitaceae</taxon>
        <taxon>Cucurbiteae</taxon>
        <taxon>Cucurbita</taxon>
    </lineage>
</organism>
<dbReference type="KEGG" id="cmax:111487028"/>
<reference evidence="3" key="1">
    <citation type="submission" date="2025-08" db="UniProtKB">
        <authorList>
            <consortium name="RefSeq"/>
        </authorList>
    </citation>
    <scope>IDENTIFICATION</scope>
    <source>
        <tissue evidence="3">Young leaves</tissue>
    </source>
</reference>
<sequence>MAESLAASDLWLPSGKESLSKTTSFEPPCLSFPSEFPYEFDSFGSNSDLNSPVESVVSSTDSTGGSSDDDEFFVGLAQQFAWTSLCETEKSTFPCFNPNKIQKKYVKTGSPQSTLSRIDAWFRPEGPSSQLKSPPMVVFGADNDARVLIHAASREAARLKMYGQTTPYHNNGFAGARSSIPVKSTSNVEYGLFSTQNCARNLAFSAQVQKVGQDLVLQALRASAWERQAKVGWSAQPHRKSEIQNRERNIVNVTSRSGGGTGSLNHCPWIPPPHQSQHPPPNASAMRCIHPAGGSAIKRASSGTGVFLPRRHVNPSECRHKQGSPAINFTEEMKSSNQAPFNGWLSSSVDSRKNPLLPLPRSSIRAEGAVKQELHLPQEWTY</sequence>
<keyword evidence="2" id="KW-1185">Reference proteome</keyword>
<protein>
    <submittedName>
        <fullName evidence="3">Uncharacterized protein LOC111487028 isoform X1</fullName>
    </submittedName>
</protein>
<dbReference type="AlphaFoldDB" id="A0A6J1JLQ9"/>
<evidence type="ECO:0000313" key="2">
    <source>
        <dbReference type="Proteomes" id="UP000504608"/>
    </source>
</evidence>
<dbReference type="PANTHER" id="PTHR33356:SF17">
    <property type="entry name" value="TPX2 CENTRAL DOMAIN-CONTAINING PROTEIN"/>
    <property type="match status" value="1"/>
</dbReference>
<dbReference type="OrthoDB" id="1060058at2759"/>
<evidence type="ECO:0000256" key="1">
    <source>
        <dbReference type="SAM" id="MobiDB-lite"/>
    </source>
</evidence>
<proteinExistence type="predicted"/>
<dbReference type="GeneID" id="111487028"/>
<accession>A0A6J1JLQ9</accession>
<dbReference type="Proteomes" id="UP000504608">
    <property type="component" value="Unplaced"/>
</dbReference>
<gene>
    <name evidence="3" type="primary">LOC111487028</name>
</gene>
<name>A0A6J1JLQ9_CUCMA</name>
<feature type="compositionally biased region" description="Low complexity" evidence="1">
    <location>
        <begin position="55"/>
        <end position="66"/>
    </location>
</feature>
<evidence type="ECO:0000313" key="3">
    <source>
        <dbReference type="RefSeq" id="XP_022990001.1"/>
    </source>
</evidence>
<dbReference type="PANTHER" id="PTHR33356">
    <property type="entry name" value="TIP41-LIKE PROTEIN"/>
    <property type="match status" value="1"/>
</dbReference>
<feature type="region of interest" description="Disordered" evidence="1">
    <location>
        <begin position="46"/>
        <end position="66"/>
    </location>
</feature>